<dbReference type="Gene3D" id="3.55.50.30">
    <property type="match status" value="1"/>
</dbReference>
<dbReference type="RefSeq" id="WP_018082585.1">
    <property type="nucleotide sequence ID" value="NZ_AQWM01000015.1"/>
</dbReference>
<protein>
    <recommendedName>
        <fullName evidence="2">FecR protein domain-containing protein</fullName>
    </recommendedName>
</protein>
<keyword evidence="1" id="KW-1133">Transmembrane helix</keyword>
<dbReference type="GO" id="GO:0016989">
    <property type="term" value="F:sigma factor antagonist activity"/>
    <property type="evidence" value="ECO:0007669"/>
    <property type="project" value="TreeGrafter"/>
</dbReference>
<dbReference type="EMBL" id="AWGB01000011">
    <property type="protein sequence ID" value="ESQ92685.1"/>
    <property type="molecule type" value="Genomic_DNA"/>
</dbReference>
<accession>V4Q4E0</accession>
<dbReference type="Proteomes" id="UP000017837">
    <property type="component" value="Unassembled WGS sequence"/>
</dbReference>
<keyword evidence="4" id="KW-1185">Reference proteome</keyword>
<dbReference type="PATRIC" id="fig|1121022.4.peg.1533"/>
<dbReference type="PANTHER" id="PTHR30273">
    <property type="entry name" value="PERIPLASMIC SIGNAL SENSOR AND SIGMA FACTOR ACTIVATOR FECR-RELATED"/>
    <property type="match status" value="1"/>
</dbReference>
<feature type="domain" description="FecR protein" evidence="2">
    <location>
        <begin position="113"/>
        <end position="202"/>
    </location>
</feature>
<dbReference type="eggNOG" id="COG3712">
    <property type="taxonomic scope" value="Bacteria"/>
</dbReference>
<dbReference type="STRING" id="1121022.GCA_000376105_02918"/>
<organism evidence="3 4">
    <name type="scientific">Asticcacaulis benevestitus DSM 16100 = ATCC BAA-896</name>
    <dbReference type="NCBI Taxonomy" id="1121022"/>
    <lineage>
        <taxon>Bacteria</taxon>
        <taxon>Pseudomonadati</taxon>
        <taxon>Pseudomonadota</taxon>
        <taxon>Alphaproteobacteria</taxon>
        <taxon>Caulobacterales</taxon>
        <taxon>Caulobacteraceae</taxon>
        <taxon>Asticcacaulis</taxon>
    </lineage>
</organism>
<proteinExistence type="predicted"/>
<evidence type="ECO:0000259" key="2">
    <source>
        <dbReference type="Pfam" id="PF04773"/>
    </source>
</evidence>
<feature type="transmembrane region" description="Helical" evidence="1">
    <location>
        <begin position="84"/>
        <end position="105"/>
    </location>
</feature>
<dbReference type="OrthoDB" id="7462608at2"/>
<dbReference type="InterPro" id="IPR006860">
    <property type="entry name" value="FecR"/>
</dbReference>
<dbReference type="Pfam" id="PF04773">
    <property type="entry name" value="FecR"/>
    <property type="match status" value="1"/>
</dbReference>
<reference evidence="3 4" key="1">
    <citation type="journal article" date="2014" name="Nature">
        <title>Sequential evolution of bacterial morphology by co-option of a developmental regulator.</title>
        <authorList>
            <person name="Jiang C."/>
            <person name="Brown P.J."/>
            <person name="Ducret A."/>
            <person name="Brun Y.V."/>
        </authorList>
    </citation>
    <scope>NUCLEOTIDE SEQUENCE [LARGE SCALE GENOMIC DNA]</scope>
    <source>
        <strain evidence="3 4">DSM 16100</strain>
    </source>
</reference>
<evidence type="ECO:0000256" key="1">
    <source>
        <dbReference type="SAM" id="Phobius"/>
    </source>
</evidence>
<evidence type="ECO:0000313" key="3">
    <source>
        <dbReference type="EMBL" id="ESQ92685.1"/>
    </source>
</evidence>
<keyword evidence="1" id="KW-0812">Transmembrane</keyword>
<evidence type="ECO:0000313" key="4">
    <source>
        <dbReference type="Proteomes" id="UP000017837"/>
    </source>
</evidence>
<dbReference type="InterPro" id="IPR012373">
    <property type="entry name" value="Ferrdict_sens_TM"/>
</dbReference>
<dbReference type="AlphaFoldDB" id="V4Q4E0"/>
<keyword evidence="1" id="KW-0472">Membrane</keyword>
<dbReference type="PANTHER" id="PTHR30273:SF2">
    <property type="entry name" value="PROTEIN FECR"/>
    <property type="match status" value="1"/>
</dbReference>
<dbReference type="Gene3D" id="2.60.120.1440">
    <property type="match status" value="1"/>
</dbReference>
<name>V4Q4E0_9CAUL</name>
<sequence>MPIETSEQIEQAASVWAVKERPLSQADETALRDWLAGDPRRRGALLRAEAGWSALSRAKALGTCSGDRGAAPLTKTSPLSRRHFMMAGAGAGGLAAAGLAGVLIVRHQAETGTRMGEIRRLPMSDGSIAAINTESSIKVDMTDTQRRIELVKGEVWFKVAKNKQRPFVVTAGVARVQAVGTAFSVKRRDGGAEILVTEGTVKAWMDGADQTAVLLHAGDRTFIGDKASPKIDHAPEAIDSELAWREGQIALNGKTLAEAAAEYNRYNQIKIVIEDSSLADERLLGRFSTDDPDAFSGAVAQAFNADIKRTDKAIFISLKKSDIDNTERPTSGIVN</sequence>
<gene>
    <name evidence="3" type="ORF">ABENE_07645</name>
</gene>
<comment type="caution">
    <text evidence="3">The sequence shown here is derived from an EMBL/GenBank/DDBJ whole genome shotgun (WGS) entry which is preliminary data.</text>
</comment>
<dbReference type="PIRSF" id="PIRSF018266">
    <property type="entry name" value="FecR"/>
    <property type="match status" value="1"/>
</dbReference>